<dbReference type="GO" id="GO:0016020">
    <property type="term" value="C:membrane"/>
    <property type="evidence" value="ECO:0007669"/>
    <property type="project" value="UniProtKB-SubCell"/>
</dbReference>
<feature type="transmembrane region" description="Helical" evidence="8">
    <location>
        <begin position="393"/>
        <end position="414"/>
    </location>
</feature>
<evidence type="ECO:0000313" key="10">
    <source>
        <dbReference type="EMBL" id="OEL21596.1"/>
    </source>
</evidence>
<name>A0A1E5V8W1_9POAL</name>
<evidence type="ECO:0000256" key="1">
    <source>
        <dbReference type="ARBA" id="ARBA00004141"/>
    </source>
</evidence>
<evidence type="ECO:0000256" key="7">
    <source>
        <dbReference type="SAM" id="MobiDB-lite"/>
    </source>
</evidence>
<gene>
    <name evidence="10" type="ORF">BAE44_0017387</name>
</gene>
<protein>
    <submittedName>
        <fullName evidence="10">Putative sphingolipid transporter spinster-like protein 2</fullName>
    </submittedName>
</protein>
<accession>A0A1E5V8W1</accession>
<evidence type="ECO:0000256" key="3">
    <source>
        <dbReference type="ARBA" id="ARBA00022692"/>
    </source>
</evidence>
<dbReference type="Pfam" id="PF07690">
    <property type="entry name" value="MFS_1"/>
    <property type="match status" value="1"/>
</dbReference>
<dbReference type="AlphaFoldDB" id="A0A1E5V8W1"/>
<reference evidence="10 11" key="1">
    <citation type="submission" date="2016-09" db="EMBL/GenBank/DDBJ databases">
        <title>The draft genome of Dichanthelium oligosanthes: A C3 panicoid grass species.</title>
        <authorList>
            <person name="Studer A.J."/>
            <person name="Schnable J.C."/>
            <person name="Brutnell T.P."/>
        </authorList>
    </citation>
    <scope>NUCLEOTIDE SEQUENCE [LARGE SCALE GENOMIC DNA]</scope>
    <source>
        <strain evidence="11">cv. Kellogg 1175</strain>
        <tissue evidence="10">Leaf</tissue>
    </source>
</reference>
<feature type="transmembrane region" description="Helical" evidence="8">
    <location>
        <begin position="430"/>
        <end position="452"/>
    </location>
</feature>
<feature type="transmembrane region" description="Helical" evidence="8">
    <location>
        <begin position="178"/>
        <end position="197"/>
    </location>
</feature>
<feature type="transmembrane region" description="Helical" evidence="8">
    <location>
        <begin position="231"/>
        <end position="252"/>
    </location>
</feature>
<keyword evidence="3 8" id="KW-0812">Transmembrane</keyword>
<feature type="transmembrane region" description="Helical" evidence="8">
    <location>
        <begin position="264"/>
        <end position="282"/>
    </location>
</feature>
<keyword evidence="4 8" id="KW-1133">Transmembrane helix</keyword>
<keyword evidence="11" id="KW-1185">Reference proteome</keyword>
<dbReference type="PROSITE" id="PS50850">
    <property type="entry name" value="MFS"/>
    <property type="match status" value="1"/>
</dbReference>
<evidence type="ECO:0000256" key="4">
    <source>
        <dbReference type="ARBA" id="ARBA00022989"/>
    </source>
</evidence>
<dbReference type="InterPro" id="IPR044770">
    <property type="entry name" value="MFS_spinster-like"/>
</dbReference>
<feature type="transmembrane region" description="Helical" evidence="8">
    <location>
        <begin position="294"/>
        <end position="313"/>
    </location>
</feature>
<dbReference type="InterPro" id="IPR036259">
    <property type="entry name" value="MFS_trans_sf"/>
</dbReference>
<feature type="transmembrane region" description="Helical" evidence="8">
    <location>
        <begin position="554"/>
        <end position="576"/>
    </location>
</feature>
<evidence type="ECO:0000256" key="2">
    <source>
        <dbReference type="ARBA" id="ARBA00022448"/>
    </source>
</evidence>
<feature type="transmembrane region" description="Helical" evidence="8">
    <location>
        <begin position="204"/>
        <end position="225"/>
    </location>
</feature>
<dbReference type="STRING" id="888268.A0A1E5V8W1"/>
<evidence type="ECO:0000313" key="11">
    <source>
        <dbReference type="Proteomes" id="UP000095767"/>
    </source>
</evidence>
<keyword evidence="2" id="KW-0813">Transport</keyword>
<evidence type="ECO:0000256" key="8">
    <source>
        <dbReference type="SAM" id="Phobius"/>
    </source>
</evidence>
<dbReference type="Gene3D" id="1.20.1250.20">
    <property type="entry name" value="MFS general substrate transporter like domains"/>
    <property type="match status" value="1"/>
</dbReference>
<feature type="domain" description="Major facilitator superfamily (MFS) profile" evidence="9">
    <location>
        <begin position="124"/>
        <end position="578"/>
    </location>
</feature>
<evidence type="ECO:0000256" key="6">
    <source>
        <dbReference type="ARBA" id="ARBA00024338"/>
    </source>
</evidence>
<feature type="transmembrane region" description="Helical" evidence="8">
    <location>
        <begin position="518"/>
        <end position="534"/>
    </location>
</feature>
<dbReference type="GO" id="GO:0022857">
    <property type="term" value="F:transmembrane transporter activity"/>
    <property type="evidence" value="ECO:0007669"/>
    <property type="project" value="InterPro"/>
</dbReference>
<keyword evidence="5 8" id="KW-0472">Membrane</keyword>
<dbReference type="InterPro" id="IPR020846">
    <property type="entry name" value="MFS_dom"/>
</dbReference>
<evidence type="ECO:0000259" key="9">
    <source>
        <dbReference type="PROSITE" id="PS50850"/>
    </source>
</evidence>
<dbReference type="PANTHER" id="PTHR23505">
    <property type="entry name" value="SPINSTER"/>
    <property type="match status" value="1"/>
</dbReference>
<dbReference type="OrthoDB" id="6770063at2759"/>
<feature type="transmembrane region" description="Helical" evidence="8">
    <location>
        <begin position="464"/>
        <end position="486"/>
    </location>
</feature>
<dbReference type="CDD" id="cd17328">
    <property type="entry name" value="MFS_spinster_like"/>
    <property type="match status" value="1"/>
</dbReference>
<comment type="caution">
    <text evidence="10">The sequence shown here is derived from an EMBL/GenBank/DDBJ whole genome shotgun (WGS) entry which is preliminary data.</text>
</comment>
<sequence length="613" mass="65154">MGGSPVAAQDASDDDATRVVVLVTGSHEESDSNPLPPPASSATSAAEGGQKHCKREAPAEAAPELKQESAAAPVEAKQEAAAAAAAAGVQAMAATVVRDVETGLDASTSGQGGEKPSWFTPKRLLVMFCIINMLNYVDRGAIASNGVNGSRKNCSGGTCTSGSGIQGDFDLSNAEDGVLSSAFMVGLLIASLIFASLAKRHNPFRLIGIGLLVWTIATAGCGVSFDFWSITICRMLVGVGEASFISLAAPFIDDNAPVAQKTAWLAMFYMCIPTGIALGYVYGGLVGNRLNWRAAFWGESILMVPFVILGFVIKPLELKGFAHSTIKEYGQMLNPEVQDQINNNGTKHVMPGGIDDLAGKVPQKFSFSRFGQSLMTEIGRFSKDMKELLQDKVFIINVLGYISYNFVIGAYSYWGPKAGKEIYNMASADLMFGGITIVCGILGTLAGGIILDKIGSSIANAFKLLSGATFLGAIFCFGAFCFKSLYGFIPSFSVGEILVFATQAPVNFVCLHTVKPHLRPLAMAVSTVSIHIFGDVPSSPLVGLLQDKINNWRSTALILTSILFIAAVFWFIGIFVPSVDRFNEEESEHGVPAAERSNLRPLLDDNDEARTSD</sequence>
<comment type="similarity">
    <text evidence="6">Belongs to the major facilitator superfamily. Spinster (TC 2.A.1.49) family.</text>
</comment>
<dbReference type="EMBL" id="LWDX02047544">
    <property type="protein sequence ID" value="OEL21596.1"/>
    <property type="molecule type" value="Genomic_DNA"/>
</dbReference>
<feature type="compositionally biased region" description="Basic and acidic residues" evidence="7">
    <location>
        <begin position="55"/>
        <end position="67"/>
    </location>
</feature>
<proteinExistence type="inferred from homology"/>
<dbReference type="InterPro" id="IPR011701">
    <property type="entry name" value="MFS"/>
</dbReference>
<dbReference type="SUPFAM" id="SSF103473">
    <property type="entry name" value="MFS general substrate transporter"/>
    <property type="match status" value="1"/>
</dbReference>
<dbReference type="Proteomes" id="UP000095767">
    <property type="component" value="Unassembled WGS sequence"/>
</dbReference>
<evidence type="ECO:0000256" key="5">
    <source>
        <dbReference type="ARBA" id="ARBA00023136"/>
    </source>
</evidence>
<feature type="region of interest" description="Disordered" evidence="7">
    <location>
        <begin position="1"/>
        <end position="73"/>
    </location>
</feature>
<dbReference type="PANTHER" id="PTHR23505:SF79">
    <property type="entry name" value="PROTEIN SPINSTER"/>
    <property type="match status" value="1"/>
</dbReference>
<organism evidence="10 11">
    <name type="scientific">Dichanthelium oligosanthes</name>
    <dbReference type="NCBI Taxonomy" id="888268"/>
    <lineage>
        <taxon>Eukaryota</taxon>
        <taxon>Viridiplantae</taxon>
        <taxon>Streptophyta</taxon>
        <taxon>Embryophyta</taxon>
        <taxon>Tracheophyta</taxon>
        <taxon>Spermatophyta</taxon>
        <taxon>Magnoliopsida</taxon>
        <taxon>Liliopsida</taxon>
        <taxon>Poales</taxon>
        <taxon>Poaceae</taxon>
        <taxon>PACMAD clade</taxon>
        <taxon>Panicoideae</taxon>
        <taxon>Panicodae</taxon>
        <taxon>Paniceae</taxon>
        <taxon>Dichantheliinae</taxon>
        <taxon>Dichanthelium</taxon>
    </lineage>
</organism>
<feature type="region of interest" description="Disordered" evidence="7">
    <location>
        <begin position="587"/>
        <end position="613"/>
    </location>
</feature>
<comment type="subcellular location">
    <subcellularLocation>
        <location evidence="1">Membrane</location>
        <topology evidence="1">Multi-pass membrane protein</topology>
    </subcellularLocation>
</comment>